<sequence length="177" mass="21093">MKRKLNLYSGLWAISLLAVAMVLLVFYFDSTYYIPNPLNIQFSANMETFTHLIGENSTVLRRHTLLEFFFILLYSFLFLFSVKIFELSLEAEFKWYYYALCLVPGLADMLENFLLLYMLDDHMTTPKFCTYYWAVRLKWSVIIAFILMSLTILLYYGLLLWGRTYNFLTLFFKKKGP</sequence>
<keyword evidence="3" id="KW-1185">Reference proteome</keyword>
<dbReference type="RefSeq" id="WP_013995640.1">
    <property type="nucleotide sequence ID" value="NC_015844.1"/>
</dbReference>
<accession>G0L3I9</accession>
<reference evidence="2 3" key="2">
    <citation type="journal article" date="2012" name="Environ. Microbiol.">
        <title>Characterization of the first alginolytic operons in a marine bacterium: from their emergence in marine Flavobacteriia to their independent transfers to marine Proteobacteria and human gut Bacteroides.</title>
        <authorList>
            <person name="Thomas F."/>
            <person name="Barbeyron T."/>
            <person name="Tonon T."/>
            <person name="Genicot S."/>
            <person name="Czjzek M."/>
            <person name="Michel G."/>
        </authorList>
    </citation>
    <scope>NUCLEOTIDE SEQUENCE [LARGE SCALE GENOMIC DNA]</scope>
    <source>
        <strain evidence="3">DSM 12802 / CCUG 47099 / CIP 106680 / NCIMB 13871 / Dsij</strain>
    </source>
</reference>
<keyword evidence="1" id="KW-1133">Transmembrane helix</keyword>
<dbReference type="Proteomes" id="UP000008898">
    <property type="component" value="Chromosome"/>
</dbReference>
<gene>
    <name evidence="2" type="ordered locus">zobellia_4317</name>
</gene>
<dbReference type="KEGG" id="zga:ZOBELLIA_4317"/>
<feature type="transmembrane region" description="Helical" evidence="1">
    <location>
        <begin position="97"/>
        <end position="119"/>
    </location>
</feature>
<evidence type="ECO:0000256" key="1">
    <source>
        <dbReference type="SAM" id="Phobius"/>
    </source>
</evidence>
<feature type="transmembrane region" description="Helical" evidence="1">
    <location>
        <begin position="7"/>
        <end position="28"/>
    </location>
</feature>
<feature type="transmembrane region" description="Helical" evidence="1">
    <location>
        <begin position="139"/>
        <end position="161"/>
    </location>
</feature>
<keyword evidence="1" id="KW-0472">Membrane</keyword>
<evidence type="ECO:0000313" key="3">
    <source>
        <dbReference type="Proteomes" id="UP000008898"/>
    </source>
</evidence>
<evidence type="ECO:0000313" key="2">
    <source>
        <dbReference type="EMBL" id="CAZ98452.1"/>
    </source>
</evidence>
<protein>
    <submittedName>
        <fullName evidence="2">Hypothetical membrane protein</fullName>
    </submittedName>
</protein>
<dbReference type="EMBL" id="FP476056">
    <property type="protein sequence ID" value="CAZ98452.1"/>
    <property type="molecule type" value="Genomic_DNA"/>
</dbReference>
<name>G0L3I9_ZOBGA</name>
<organism evidence="2 3">
    <name type="scientific">Zobellia galactanivorans (strain DSM 12802 / CCUG 47099 / CIP 106680 / NCIMB 13871 / Dsij)</name>
    <dbReference type="NCBI Taxonomy" id="63186"/>
    <lineage>
        <taxon>Bacteria</taxon>
        <taxon>Pseudomonadati</taxon>
        <taxon>Bacteroidota</taxon>
        <taxon>Flavobacteriia</taxon>
        <taxon>Flavobacteriales</taxon>
        <taxon>Flavobacteriaceae</taxon>
        <taxon>Zobellia</taxon>
    </lineage>
</organism>
<proteinExistence type="predicted"/>
<dbReference type="HOGENOM" id="CLU_1517363_0_0_10"/>
<feature type="transmembrane region" description="Helical" evidence="1">
    <location>
        <begin position="65"/>
        <end position="85"/>
    </location>
</feature>
<keyword evidence="1" id="KW-0812">Transmembrane</keyword>
<dbReference type="AlphaFoldDB" id="G0L3I9"/>
<reference evidence="3" key="1">
    <citation type="submission" date="2009-07" db="EMBL/GenBank/DDBJ databases">
        <title>Complete genome sequence of Zobellia galactanivorans Dsij.</title>
        <authorList>
            <consortium name="Genoscope - CEA"/>
        </authorList>
    </citation>
    <scope>NUCLEOTIDE SEQUENCE [LARGE SCALE GENOMIC DNA]</scope>
    <source>
        <strain evidence="3">DSM 12802 / CCUG 47099 / CIP 106680 / NCIMB 13871 / Dsij</strain>
    </source>
</reference>
<dbReference type="STRING" id="63186.ZOBELLIA_4317"/>